<feature type="domain" description="Secretion system C-terminal sorting" evidence="7">
    <location>
        <begin position="599"/>
        <end position="663"/>
    </location>
</feature>
<keyword evidence="3" id="KW-0964">Secreted</keyword>
<evidence type="ECO:0000313" key="8">
    <source>
        <dbReference type="EMBL" id="NEN24130.1"/>
    </source>
</evidence>
<keyword evidence="5" id="KW-0325">Glycoprotein</keyword>
<evidence type="ECO:0000256" key="3">
    <source>
        <dbReference type="ARBA" id="ARBA00022525"/>
    </source>
</evidence>
<feature type="chain" id="PRO_5029908645" evidence="6">
    <location>
        <begin position="19"/>
        <end position="666"/>
    </location>
</feature>
<dbReference type="PANTHER" id="PTHR31018">
    <property type="entry name" value="SPORULATION-SPECIFIC PROTEIN-RELATED"/>
    <property type="match status" value="1"/>
</dbReference>
<dbReference type="EMBL" id="JAAGVY010000020">
    <property type="protein sequence ID" value="NEN24130.1"/>
    <property type="molecule type" value="Genomic_DNA"/>
</dbReference>
<dbReference type="GO" id="GO:0030313">
    <property type="term" value="C:cell envelope"/>
    <property type="evidence" value="ECO:0007669"/>
    <property type="project" value="UniProtKB-SubCell"/>
</dbReference>
<reference evidence="8 9" key="1">
    <citation type="submission" date="2020-02" db="EMBL/GenBank/DDBJ databases">
        <title>Out from the shadows clarifying the taxonomy of the family Cryomorphaceae and related taxa by utilizing the GTDB taxonomic framework.</title>
        <authorList>
            <person name="Bowman J.P."/>
        </authorList>
    </citation>
    <scope>NUCLEOTIDE SEQUENCE [LARGE SCALE GENOMIC DNA]</scope>
    <source>
        <strain evidence="8 9">QSSC 1-22</strain>
    </source>
</reference>
<organism evidence="8 9">
    <name type="scientific">Cryomorpha ignava</name>
    <dbReference type="NCBI Taxonomy" id="101383"/>
    <lineage>
        <taxon>Bacteria</taxon>
        <taxon>Pseudomonadati</taxon>
        <taxon>Bacteroidota</taxon>
        <taxon>Flavobacteriia</taxon>
        <taxon>Flavobacteriales</taxon>
        <taxon>Cryomorphaceae</taxon>
        <taxon>Cryomorpha</taxon>
    </lineage>
</organism>
<dbReference type="PANTHER" id="PTHR31018:SF3">
    <property type="entry name" value="RECEPTOR PROTEIN-TYROSINE KINASE"/>
    <property type="match status" value="1"/>
</dbReference>
<feature type="signal peptide" evidence="6">
    <location>
        <begin position="1"/>
        <end position="18"/>
    </location>
</feature>
<dbReference type="AlphaFoldDB" id="A0A7K3WR26"/>
<dbReference type="Gene3D" id="3.80.20.20">
    <property type="entry name" value="Receptor L-domain"/>
    <property type="match status" value="2"/>
</dbReference>
<comment type="subcellular location">
    <subcellularLocation>
        <location evidence="1">Secreted</location>
        <location evidence="1">Cell wall</location>
    </subcellularLocation>
</comment>
<dbReference type="Proteomes" id="UP000486602">
    <property type="component" value="Unassembled WGS sequence"/>
</dbReference>
<evidence type="ECO:0000256" key="1">
    <source>
        <dbReference type="ARBA" id="ARBA00004191"/>
    </source>
</evidence>
<dbReference type="Pfam" id="PF18962">
    <property type="entry name" value="Por_Secre_tail"/>
    <property type="match status" value="1"/>
</dbReference>
<comment type="caution">
    <text evidence="8">The sequence shown here is derived from an EMBL/GenBank/DDBJ whole genome shotgun (WGS) entry which is preliminary data.</text>
</comment>
<evidence type="ECO:0000256" key="2">
    <source>
        <dbReference type="ARBA" id="ARBA00022512"/>
    </source>
</evidence>
<dbReference type="InterPro" id="IPR036941">
    <property type="entry name" value="Rcpt_L-dom_sf"/>
</dbReference>
<dbReference type="InterPro" id="IPR051648">
    <property type="entry name" value="CWI-Assembly_Regulator"/>
</dbReference>
<proteinExistence type="predicted"/>
<evidence type="ECO:0000259" key="7">
    <source>
        <dbReference type="Pfam" id="PF18962"/>
    </source>
</evidence>
<dbReference type="InterPro" id="IPR026444">
    <property type="entry name" value="Secre_tail"/>
</dbReference>
<evidence type="ECO:0000256" key="5">
    <source>
        <dbReference type="ARBA" id="ARBA00023180"/>
    </source>
</evidence>
<keyword evidence="9" id="KW-1185">Reference proteome</keyword>
<dbReference type="SUPFAM" id="SSF52058">
    <property type="entry name" value="L domain-like"/>
    <property type="match status" value="3"/>
</dbReference>
<evidence type="ECO:0000256" key="4">
    <source>
        <dbReference type="ARBA" id="ARBA00022729"/>
    </source>
</evidence>
<accession>A0A7K3WR26</accession>
<evidence type="ECO:0000256" key="6">
    <source>
        <dbReference type="SAM" id="SignalP"/>
    </source>
</evidence>
<protein>
    <submittedName>
        <fullName evidence="8">T9SS type A sorting domain-containing protein</fullName>
    </submittedName>
</protein>
<evidence type="ECO:0000313" key="9">
    <source>
        <dbReference type="Proteomes" id="UP000486602"/>
    </source>
</evidence>
<sequence length="666" mass="71530">MKNIYLLPTCLLFFNSFAADQAAAQCPPGNLTLSNQADVDNLVSAYPNCTELPGDLTIISSFNNNITNLTPLSQITVVAGKISIPQILNDLPLDGLENIQSAKSLIIGSESSSPQLWYATLAALGNISGHLDSLFIGNMNTENLETNFPNITSIGYLRIARNPNITSIPSFPALVTVQDITVSNCQALEHLILPETIDVIDFPDEVPIFPFNSGIYIQSNPALQTITCNANLIKLHDFLVIGNDELETIAGFQSLDSIRNQFGLSGKIPTIFDSFHNLSYIRSASLTLDAEGITEPFAEMYISVGENASTVEIGNGGLSIGANMVSTLWITGPVISSVGNVQLSGPFQTLNGLGYLQELGGHYSFNCPNLTQLPNSPQLSVISGDLAFFGSQNSLINFEGLNGLSSIQGDFRFGSSSQSANYALQSLNGLEMLTEIGGALGFRNLPALFDVQALENLTTVGGELNLSNLPMLANDGVSLPNFTSSGGIRIVNTAFTEIPEMPVFTSLNGDLFIDNNPLLSEIDFNEALAFSGQFTLTNNPEMSSCNSPSVCMLIDLSSADVIENNGTNCNSLDEVLAGCIVSTNNVELSDWNCFQSQPGELTISSDRALSQARIILYDLQGKRQLELQLYINSGNNTFSIPKLASGVYLLQINIGSQSMSEKIWLQ</sequence>
<keyword evidence="2" id="KW-0134">Cell wall</keyword>
<dbReference type="NCBIfam" id="TIGR04183">
    <property type="entry name" value="Por_Secre_tail"/>
    <property type="match status" value="1"/>
</dbReference>
<dbReference type="RefSeq" id="WP_163285524.1">
    <property type="nucleotide sequence ID" value="NZ_JAAGVY010000020.1"/>
</dbReference>
<name>A0A7K3WR26_9FLAO</name>
<keyword evidence="4 6" id="KW-0732">Signal</keyword>
<gene>
    <name evidence="8" type="ORF">G3O08_11520</name>
</gene>